<proteinExistence type="predicted"/>
<feature type="region of interest" description="Disordered" evidence="1">
    <location>
        <begin position="28"/>
        <end position="70"/>
    </location>
</feature>
<evidence type="ECO:0000313" key="2">
    <source>
        <dbReference type="Proteomes" id="UP000038045"/>
    </source>
</evidence>
<sequence length="257" mass="28088">MGDEAYWREGEPRVIRSGRWEQDELGDISYIPDHVRPVLDDDDPDDRPDPGHSPDPDGSPDPAQTAGYRVRSDAVWAAARRDYLAGDTAEAVCDRYQLKSGTLRARAAREGWRRSDMEDVWPAPDDEDDDHPGAAPPDLTQMAAQALMRLDRAVRRGRAAEAASWLRTWRALTDPALLAPLTPEPAPDPAATLEADLKAVAEVARDAAALAPHDHAGRLAIEARMAALKARLDPDGKISDQLDELDSVFPGEEADPP</sequence>
<feature type="region of interest" description="Disordered" evidence="1">
    <location>
        <begin position="233"/>
        <end position="257"/>
    </location>
</feature>
<protein>
    <submittedName>
        <fullName evidence="3">Terminase small subunit</fullName>
    </submittedName>
</protein>
<dbReference type="WBParaSite" id="PTRK_0000819400.1">
    <property type="protein sequence ID" value="PTRK_0000819400.1"/>
    <property type="gene ID" value="PTRK_0000819400"/>
</dbReference>
<feature type="compositionally biased region" description="Acidic residues" evidence="1">
    <location>
        <begin position="241"/>
        <end position="257"/>
    </location>
</feature>
<name>A0A0N4ZJL4_PARTI</name>
<feature type="region of interest" description="Disordered" evidence="1">
    <location>
        <begin position="104"/>
        <end position="138"/>
    </location>
</feature>
<dbReference type="AlphaFoldDB" id="A0A0N4ZJL4"/>
<feature type="compositionally biased region" description="Basic and acidic residues" evidence="1">
    <location>
        <begin position="107"/>
        <end position="117"/>
    </location>
</feature>
<keyword evidence="2" id="KW-1185">Reference proteome</keyword>
<dbReference type="Proteomes" id="UP000038045">
    <property type="component" value="Unplaced"/>
</dbReference>
<accession>A0A0N4ZJL4</accession>
<reference evidence="3" key="1">
    <citation type="submission" date="2017-02" db="UniProtKB">
        <authorList>
            <consortium name="WormBaseParasite"/>
        </authorList>
    </citation>
    <scope>IDENTIFICATION</scope>
</reference>
<evidence type="ECO:0000313" key="3">
    <source>
        <dbReference type="WBParaSite" id="PTRK_0000819400.1"/>
    </source>
</evidence>
<evidence type="ECO:0000256" key="1">
    <source>
        <dbReference type="SAM" id="MobiDB-lite"/>
    </source>
</evidence>
<organism evidence="2 3">
    <name type="scientific">Parastrongyloides trichosuri</name>
    <name type="common">Possum-specific nematode worm</name>
    <dbReference type="NCBI Taxonomy" id="131310"/>
    <lineage>
        <taxon>Eukaryota</taxon>
        <taxon>Metazoa</taxon>
        <taxon>Ecdysozoa</taxon>
        <taxon>Nematoda</taxon>
        <taxon>Chromadorea</taxon>
        <taxon>Rhabditida</taxon>
        <taxon>Tylenchina</taxon>
        <taxon>Panagrolaimomorpha</taxon>
        <taxon>Strongyloidoidea</taxon>
        <taxon>Strongyloididae</taxon>
        <taxon>Parastrongyloides</taxon>
    </lineage>
</organism>